<dbReference type="RefSeq" id="WP_049989482.1">
    <property type="nucleotide sequence ID" value="NZ_FOIS01000004.1"/>
</dbReference>
<dbReference type="Proteomes" id="UP000183275">
    <property type="component" value="Unassembled WGS sequence"/>
</dbReference>
<dbReference type="AlphaFoldDB" id="A0A1I0QG32"/>
<gene>
    <name evidence="1" type="ORF">SAMN05216285_3515</name>
</gene>
<protein>
    <recommendedName>
        <fullName evidence="3">Carboxypeptidase regulatory-like domain-containing protein</fullName>
    </recommendedName>
</protein>
<dbReference type="EMBL" id="FOIS01000004">
    <property type="protein sequence ID" value="SEW25921.1"/>
    <property type="molecule type" value="Genomic_DNA"/>
</dbReference>
<evidence type="ECO:0000313" key="2">
    <source>
        <dbReference type="Proteomes" id="UP000183275"/>
    </source>
</evidence>
<keyword evidence="2" id="KW-1185">Reference proteome</keyword>
<dbReference type="OrthoDB" id="200409at2157"/>
<evidence type="ECO:0000313" key="1">
    <source>
        <dbReference type="EMBL" id="SEW25921.1"/>
    </source>
</evidence>
<dbReference type="STRING" id="1202768.SAMN05216285_3515"/>
<reference evidence="2" key="1">
    <citation type="submission" date="2016-10" db="EMBL/GenBank/DDBJ databases">
        <authorList>
            <person name="Varghese N."/>
        </authorList>
    </citation>
    <scope>NUCLEOTIDE SEQUENCE [LARGE SCALE GENOMIC DNA]</scope>
    <source>
        <strain evidence="2">CGMCC 1.12284</strain>
    </source>
</reference>
<proteinExistence type="predicted"/>
<dbReference type="eggNOG" id="arCOG05791">
    <property type="taxonomic scope" value="Archaea"/>
</dbReference>
<accession>A0A1I0QG32</accession>
<evidence type="ECO:0008006" key="3">
    <source>
        <dbReference type="Google" id="ProtNLM"/>
    </source>
</evidence>
<name>A0A1I0QG32_9EURY</name>
<sequence length="103" mass="11773">MHVTRRLRIDVERREVAVGDEITVRVRDNRRQPVEGAIVQTQSKSARTDERGLCRFRFNSPGFWKLVAAKSPTERVAYKPASTLVRVVPNKAALRPYRLAGSR</sequence>
<organism evidence="1 2">
    <name type="scientific">Natrinema salifodinae</name>
    <dbReference type="NCBI Taxonomy" id="1202768"/>
    <lineage>
        <taxon>Archaea</taxon>
        <taxon>Methanobacteriati</taxon>
        <taxon>Methanobacteriota</taxon>
        <taxon>Stenosarchaea group</taxon>
        <taxon>Halobacteria</taxon>
        <taxon>Halobacteriales</taxon>
        <taxon>Natrialbaceae</taxon>
        <taxon>Natrinema</taxon>
    </lineage>
</organism>